<dbReference type="GO" id="GO:0003677">
    <property type="term" value="F:DNA binding"/>
    <property type="evidence" value="ECO:0007669"/>
    <property type="project" value="UniProtKB-UniRule"/>
</dbReference>
<gene>
    <name evidence="4" type="ORF">MOZ60_02565</name>
</gene>
<name>A0AB35U060_9FIRM</name>
<dbReference type="PROSITE" id="PS51900">
    <property type="entry name" value="CB"/>
    <property type="match status" value="1"/>
</dbReference>
<evidence type="ECO:0000259" key="3">
    <source>
        <dbReference type="PROSITE" id="PS51900"/>
    </source>
</evidence>
<dbReference type="InterPro" id="IPR044068">
    <property type="entry name" value="CB"/>
</dbReference>
<evidence type="ECO:0000256" key="1">
    <source>
        <dbReference type="ARBA" id="ARBA00023172"/>
    </source>
</evidence>
<dbReference type="GO" id="GO:0006310">
    <property type="term" value="P:DNA recombination"/>
    <property type="evidence" value="ECO:0007669"/>
    <property type="project" value="UniProtKB-KW"/>
</dbReference>
<dbReference type="EMBL" id="JALBUR010000003">
    <property type="protein sequence ID" value="MDX8418973.1"/>
    <property type="molecule type" value="Genomic_DNA"/>
</dbReference>
<dbReference type="InterPro" id="IPR011010">
    <property type="entry name" value="DNA_brk_join_enz"/>
</dbReference>
<dbReference type="InterPro" id="IPR013762">
    <property type="entry name" value="Integrase-like_cat_sf"/>
</dbReference>
<dbReference type="AlphaFoldDB" id="A0AB35U060"/>
<evidence type="ECO:0000313" key="5">
    <source>
        <dbReference type="Proteomes" id="UP001286174"/>
    </source>
</evidence>
<feature type="domain" description="Core-binding (CB)" evidence="3">
    <location>
        <begin position="15"/>
        <end position="92"/>
    </location>
</feature>
<protein>
    <recommendedName>
        <fullName evidence="3">Core-binding (CB) domain-containing protein</fullName>
    </recommendedName>
</protein>
<keyword evidence="5" id="KW-1185">Reference proteome</keyword>
<dbReference type="Gene3D" id="1.10.443.10">
    <property type="entry name" value="Intergrase catalytic core"/>
    <property type="match status" value="1"/>
</dbReference>
<comment type="caution">
    <text evidence="4">The sequence shown here is derived from an EMBL/GenBank/DDBJ whole genome shotgun (WGS) entry which is preliminary data.</text>
</comment>
<keyword evidence="1" id="KW-0233">DNA recombination</keyword>
<reference evidence="4 5" key="1">
    <citation type="submission" date="2022-03" db="EMBL/GenBank/DDBJ databases">
        <title>Novel taxa within the pig intestine.</title>
        <authorList>
            <person name="Wylensek D."/>
            <person name="Bishof K."/>
            <person name="Afrizal A."/>
            <person name="Clavel T."/>
        </authorList>
    </citation>
    <scope>NUCLEOTIDE SEQUENCE [LARGE SCALE GENOMIC DNA]</scope>
    <source>
        <strain evidence="4 5">CLA-KB-P133</strain>
    </source>
</reference>
<evidence type="ECO:0000256" key="2">
    <source>
        <dbReference type="PROSITE-ProRule" id="PRU01248"/>
    </source>
</evidence>
<sequence>MTQSLPAGLNDQQWSAMMRTLQDHPATMNDYRKVINLLYAWHDGQYSILTITPQAARDYFDHLDEKAKDGTLSANTVHRYKATLRAAGSRIAACPSLFPGYQNPFAGIMHNEIRARTTYQKDTFANPADIRTMIHVLPKLPAKKQILLECMIYMGLKPKQLENIRLDSFTINPRNEKELLLTFNDGTYLEKKTTGRRVMPDARMKLISRSASGTATWQVTAVWRFFGDYSRKLRAYHLGIGSQKEDRPFFLTSRKQAYSYRALHSLLAETCTQAGLNPNAITPYQLYLYGTIRSKLIFDSLLDQKRLRASMDTSKSRAEKNHILTEMRQLENDFLPLIEDGWIGGWYKEYPADRKALVDEIAVQMGNDFLKEAIGLNAVHI</sequence>
<dbReference type="GO" id="GO:0015074">
    <property type="term" value="P:DNA integration"/>
    <property type="evidence" value="ECO:0007669"/>
    <property type="project" value="InterPro"/>
</dbReference>
<dbReference type="RefSeq" id="WP_370595533.1">
    <property type="nucleotide sequence ID" value="NZ_JALBUR010000003.1"/>
</dbReference>
<organism evidence="4 5">
    <name type="scientific">Grylomicrobium aquisgranensis</name>
    <dbReference type="NCBI Taxonomy" id="2926318"/>
    <lineage>
        <taxon>Bacteria</taxon>
        <taxon>Bacillati</taxon>
        <taxon>Bacillota</taxon>
        <taxon>Erysipelotrichia</taxon>
        <taxon>Erysipelotrichales</taxon>
        <taxon>Erysipelotrichaceae</taxon>
        <taxon>Grylomicrobium</taxon>
    </lineage>
</organism>
<dbReference type="Proteomes" id="UP001286174">
    <property type="component" value="Unassembled WGS sequence"/>
</dbReference>
<dbReference type="SUPFAM" id="SSF56349">
    <property type="entry name" value="DNA breaking-rejoining enzymes"/>
    <property type="match status" value="1"/>
</dbReference>
<proteinExistence type="predicted"/>
<accession>A0AB35U060</accession>
<keyword evidence="2" id="KW-0238">DNA-binding</keyword>
<evidence type="ECO:0000313" key="4">
    <source>
        <dbReference type="EMBL" id="MDX8418973.1"/>
    </source>
</evidence>